<proteinExistence type="predicted"/>
<dbReference type="InterPro" id="IPR012338">
    <property type="entry name" value="Beta-lactam/transpept-like"/>
</dbReference>
<dbReference type="SUPFAM" id="SSF53474">
    <property type="entry name" value="alpha/beta-Hydrolases"/>
    <property type="match status" value="1"/>
</dbReference>
<organism evidence="4 5">
    <name type="scientific">Microbacterium oxydans</name>
    <dbReference type="NCBI Taxonomy" id="82380"/>
    <lineage>
        <taxon>Bacteria</taxon>
        <taxon>Bacillati</taxon>
        <taxon>Actinomycetota</taxon>
        <taxon>Actinomycetes</taxon>
        <taxon>Micrococcales</taxon>
        <taxon>Microbacteriaceae</taxon>
        <taxon>Microbacterium</taxon>
    </lineage>
</organism>
<dbReference type="PANTHER" id="PTHR42776">
    <property type="entry name" value="SERINE PEPTIDASE S9 FAMILY MEMBER"/>
    <property type="match status" value="1"/>
</dbReference>
<dbReference type="InterPro" id="IPR001375">
    <property type="entry name" value="Peptidase_S9_cat"/>
</dbReference>
<dbReference type="Pfam" id="PF07676">
    <property type="entry name" value="PD40"/>
    <property type="match status" value="4"/>
</dbReference>
<dbReference type="SUPFAM" id="SSF56601">
    <property type="entry name" value="beta-lactamase/transpeptidase-like"/>
    <property type="match status" value="1"/>
</dbReference>
<gene>
    <name evidence="4" type="primary">dpp5</name>
    <name evidence="4" type="ORF">CVS54_02643</name>
</gene>
<sequence length="1110" mass="118622">MNRVTVDDLLSVRTPEQPALSPDGTRIAYVLRTTDRDGDRDTRALWQVASSGGAPSPLTHGTGDSAPVWSPDGAQLAFLRAQDGPAQLWVLPAGGGEARSLTALPLGAGAAAWSPDGARIAFTAPVDSAALPGEGKDTILARRSAPTGTDRLGYKADGAGTLGTLVQQLHVLDVASGKITVLTRGRSHASEPFWSPDGTRIAYSASVGDDADLTMRIPVLVCSSTDPNSPPVQVSAADVQATAVGWTPDGRHVLAAGRTDTEVGNADLLLFPVDGGDPRNLTAGLDRNVMPGGPGYPGGMPQFTEDGDIVFCLRDNGYSHVYRVAQDGSGATSLVNGTANVSGLSVAGSSATIVLATPESFGEVSLLDLSDGTARTLTDYGTPEFELVPAEERRFTISDGTVVTGWLRRDPDAAGPLPLLLDIHGGPHNAWNGAADIAHPYHQVLTRRGWAVLTLNPRGSDGYGDAFFSAVSGGWGVNDANDFLEPIDALVAEGVADPARLAVTGYSYGGFMTCFLTSRDDRFAAAVAGGVVTDLFSMGGTSDFGHYLSSKENGGLPWRDEERISAQSPFTRVDQVKTPTLILHGAADDRCPVGQAEQWFTALRERGVPTRLVLYPGGSHLFVLSGPPSHRADFSQRVIDWVEQYAPPAGKPVRARLDARHWQQRLSALAEAHKVPGATLGILRLGEEPVYAHHGILNVRTGIETTDDSVFQIGSMSKVWTTSVVMKLVDEGRLDLDTPIVEYVPEFASSDPEVTRTVTMRHLLNHTSGIDGDVFTDTGRGDDTLEKYVALLDGIAQNHPLGATMSYCNSGFVLAGRVIEKITGTSWDRAMRDLLMTPLGLTHSCTLPEEAIMFRAASGHTEVGDDGPTLAPAWMLPRAMGPAGLVNSTTADVLAFARMHLTGGLAADGTRVLSEESVRRMQQREVDMPDPYSLGDAWGVGWILFDWDGRRLYGHDGNTIGQAAFLRILPDEQLAVTMLTNGGNTHDLYAELFDEIFSELADVHVPAGLTPPAEPFADDFSEFEGIYDRSGVRTEIFRDDEGLRMRTTLNGPLAALLPDPVQEHPLVPVRHGEFVMRPEGEQGWHAVVFYSLPSGERYLHHGVRAAPKVS</sequence>
<evidence type="ECO:0000313" key="4">
    <source>
        <dbReference type="EMBL" id="AZS41294.1"/>
    </source>
</evidence>
<dbReference type="GO" id="GO:0006508">
    <property type="term" value="P:proteolysis"/>
    <property type="evidence" value="ECO:0007669"/>
    <property type="project" value="InterPro"/>
</dbReference>
<dbReference type="EC" id="3.4.14.-" evidence="4"/>
<dbReference type="Pfam" id="PF00144">
    <property type="entry name" value="Beta-lactamase"/>
    <property type="match status" value="1"/>
</dbReference>
<dbReference type="PANTHER" id="PTHR42776:SF4">
    <property type="entry name" value="ACYLAMINO-ACID-RELEASING ENZYME"/>
    <property type="match status" value="1"/>
</dbReference>
<dbReference type="SUPFAM" id="SSF82171">
    <property type="entry name" value="DPP6 N-terminal domain-like"/>
    <property type="match status" value="1"/>
</dbReference>
<dbReference type="AlphaFoldDB" id="A0A3S9WMI9"/>
<reference evidence="4 5" key="1">
    <citation type="submission" date="2018-08" db="EMBL/GenBank/DDBJ databases">
        <title>Microbacterium oxydans strain HG3.</title>
        <authorList>
            <person name="ORTET P."/>
        </authorList>
    </citation>
    <scope>NUCLEOTIDE SEQUENCE [LARGE SCALE GENOMIC DNA]</scope>
    <source>
        <strain evidence="4 5">HG3</strain>
    </source>
</reference>
<dbReference type="InterPro" id="IPR011042">
    <property type="entry name" value="6-blade_b-propeller_TolB-like"/>
</dbReference>
<dbReference type="Gene3D" id="2.120.10.30">
    <property type="entry name" value="TolB, C-terminal domain"/>
    <property type="match status" value="3"/>
</dbReference>
<keyword evidence="2" id="KW-0720">Serine protease</keyword>
<protein>
    <submittedName>
        <fullName evidence="4">Dipeptidyl-peptidase 5</fullName>
        <ecNumber evidence="4">3.4.14.-</ecNumber>
    </submittedName>
</protein>
<dbReference type="InterPro" id="IPR001466">
    <property type="entry name" value="Beta-lactam-related"/>
</dbReference>
<dbReference type="KEGG" id="moy:CVS54_02643"/>
<dbReference type="InterPro" id="IPR000595">
    <property type="entry name" value="cNMP-bd_dom"/>
</dbReference>
<feature type="domain" description="Cyclic nucleotide-binding" evidence="3">
    <location>
        <begin position="319"/>
        <end position="395"/>
    </location>
</feature>
<dbReference type="InterPro" id="IPR029058">
    <property type="entry name" value="AB_hydrolase_fold"/>
</dbReference>
<dbReference type="PROSITE" id="PS50042">
    <property type="entry name" value="CNMP_BINDING_3"/>
    <property type="match status" value="1"/>
</dbReference>
<keyword evidence="1 4" id="KW-0378">Hydrolase</keyword>
<name>A0A3S9WMI9_9MICO</name>
<dbReference type="InterPro" id="IPR011659">
    <property type="entry name" value="WD40"/>
</dbReference>
<evidence type="ECO:0000256" key="1">
    <source>
        <dbReference type="ARBA" id="ARBA00022801"/>
    </source>
</evidence>
<dbReference type="RefSeq" id="WP_127012454.1">
    <property type="nucleotide sequence ID" value="NZ_CP031422.1"/>
</dbReference>
<dbReference type="GO" id="GO:0004252">
    <property type="term" value="F:serine-type endopeptidase activity"/>
    <property type="evidence" value="ECO:0007669"/>
    <property type="project" value="TreeGrafter"/>
</dbReference>
<dbReference type="Gene3D" id="3.40.50.1820">
    <property type="entry name" value="alpha/beta hydrolase"/>
    <property type="match status" value="1"/>
</dbReference>
<evidence type="ECO:0000313" key="5">
    <source>
        <dbReference type="Proteomes" id="UP000274841"/>
    </source>
</evidence>
<dbReference type="EMBL" id="CP031422">
    <property type="protein sequence ID" value="AZS41294.1"/>
    <property type="molecule type" value="Genomic_DNA"/>
</dbReference>
<dbReference type="Proteomes" id="UP000274841">
    <property type="component" value="Chromosome"/>
</dbReference>
<keyword evidence="2" id="KW-0645">Protease</keyword>
<accession>A0A3S9WMI9</accession>
<evidence type="ECO:0000259" key="3">
    <source>
        <dbReference type="PROSITE" id="PS50042"/>
    </source>
</evidence>
<evidence type="ECO:0000256" key="2">
    <source>
        <dbReference type="ARBA" id="ARBA00022825"/>
    </source>
</evidence>
<dbReference type="Pfam" id="PF00326">
    <property type="entry name" value="Peptidase_S9"/>
    <property type="match status" value="1"/>
</dbReference>
<dbReference type="Gene3D" id="3.40.710.10">
    <property type="entry name" value="DD-peptidase/beta-lactamase superfamily"/>
    <property type="match status" value="1"/>
</dbReference>